<evidence type="ECO:0000259" key="5">
    <source>
        <dbReference type="PROSITE" id="PS51118"/>
    </source>
</evidence>
<proteinExistence type="predicted"/>
<reference evidence="6" key="2">
    <citation type="submission" date="2020-02" db="EMBL/GenBank/DDBJ databases">
        <authorList>
            <person name="Matsumoto Y."/>
            <person name="Kinjo T."/>
            <person name="Motooka D."/>
            <person name="Nabeya D."/>
            <person name="Jung N."/>
            <person name="Uechi K."/>
            <person name="Horii T."/>
            <person name="Iida T."/>
            <person name="Fujita J."/>
            <person name="Nakamura S."/>
        </authorList>
    </citation>
    <scope>NUCLEOTIDE SEQUENCE</scope>
    <source>
        <strain evidence="6">JCM 13573</strain>
    </source>
</reference>
<accession>A0AAX1J9I0</accession>
<dbReference type="InterPro" id="IPR036390">
    <property type="entry name" value="WH_DNA-bd_sf"/>
</dbReference>
<protein>
    <submittedName>
        <fullName evidence="7">Helix-turn-helix transcriptional regulator</fullName>
    </submittedName>
    <submittedName>
        <fullName evidence="6">HxlR family transcriptional regulator</fullName>
    </submittedName>
</protein>
<evidence type="ECO:0000256" key="2">
    <source>
        <dbReference type="ARBA" id="ARBA00023125"/>
    </source>
</evidence>
<dbReference type="Proteomes" id="UP000663583">
    <property type="component" value="Chromosome"/>
</dbReference>
<name>A0AAX1J9I0_9MYCO</name>
<dbReference type="RefSeq" id="WP_085074349.1">
    <property type="nucleotide sequence ID" value="NZ_BLKU01000005.1"/>
</dbReference>
<dbReference type="GO" id="GO:0003677">
    <property type="term" value="F:DNA binding"/>
    <property type="evidence" value="ECO:0007669"/>
    <property type="project" value="UniProtKB-KW"/>
</dbReference>
<dbReference type="KEGG" id="mku:I2456_00800"/>
<evidence type="ECO:0000313" key="8">
    <source>
        <dbReference type="Proteomes" id="UP000465306"/>
    </source>
</evidence>
<dbReference type="PANTHER" id="PTHR33204:SF18">
    <property type="entry name" value="TRANSCRIPTIONAL REGULATORY PROTEIN"/>
    <property type="match status" value="1"/>
</dbReference>
<dbReference type="PANTHER" id="PTHR33204">
    <property type="entry name" value="TRANSCRIPTIONAL REGULATOR, MARR FAMILY"/>
    <property type="match status" value="1"/>
</dbReference>
<keyword evidence="1" id="KW-0805">Transcription regulation</keyword>
<dbReference type="InterPro" id="IPR036527">
    <property type="entry name" value="SCP2_sterol-bd_dom_sf"/>
</dbReference>
<feature type="region of interest" description="Disordered" evidence="4">
    <location>
        <begin position="229"/>
        <end position="261"/>
    </location>
</feature>
<evidence type="ECO:0000313" key="6">
    <source>
        <dbReference type="EMBL" id="GFG65482.1"/>
    </source>
</evidence>
<dbReference type="Pfam" id="PF01638">
    <property type="entry name" value="HxlR"/>
    <property type="match status" value="1"/>
</dbReference>
<evidence type="ECO:0000313" key="9">
    <source>
        <dbReference type="Proteomes" id="UP000663583"/>
    </source>
</evidence>
<evidence type="ECO:0000256" key="1">
    <source>
        <dbReference type="ARBA" id="ARBA00023015"/>
    </source>
</evidence>
<dbReference type="SUPFAM" id="SSF46785">
    <property type="entry name" value="Winged helix' DNA-binding domain"/>
    <property type="match status" value="1"/>
</dbReference>
<sequence>MVTYRQYCPVAVAAEVVAERWNPLIIRNLMLGANTFSGIANGVPTMSRSMLLKRLDELQRAGVIETEPKPGGRGSLYRLTEAGADLVGVIAALAEWGRRWVDVTAEQSDPGYALWAWCQSQVDRDALPGGRVVVAFTFPEERPINRRYWILIDRHDAELCHSDPGGQPDLTVEANSKAFVDWHRGARTWRDVLRSGEVTVSGPARLRRAFPTWNLHAPVFEPQFSELAGQEALQTASQRSSSSSGRGRPSSRSPVERRRGA</sequence>
<dbReference type="Proteomes" id="UP000465306">
    <property type="component" value="Unassembled WGS sequence"/>
</dbReference>
<gene>
    <name evidence="7" type="ORF">I2456_00800</name>
    <name evidence="6" type="ORF">MKUB_29720</name>
</gene>
<feature type="compositionally biased region" description="Low complexity" evidence="4">
    <location>
        <begin position="237"/>
        <end position="253"/>
    </location>
</feature>
<organism evidence="7 9">
    <name type="scientific">Mycobacterium kubicae</name>
    <dbReference type="NCBI Taxonomy" id="120959"/>
    <lineage>
        <taxon>Bacteria</taxon>
        <taxon>Bacillati</taxon>
        <taxon>Actinomycetota</taxon>
        <taxon>Actinomycetes</taxon>
        <taxon>Mycobacteriales</taxon>
        <taxon>Mycobacteriaceae</taxon>
        <taxon>Mycobacterium</taxon>
        <taxon>Mycobacterium simiae complex</taxon>
    </lineage>
</organism>
<dbReference type="PROSITE" id="PS51118">
    <property type="entry name" value="HTH_HXLR"/>
    <property type="match status" value="1"/>
</dbReference>
<dbReference type="Gene3D" id="1.10.10.10">
    <property type="entry name" value="Winged helix-like DNA-binding domain superfamily/Winged helix DNA-binding domain"/>
    <property type="match status" value="1"/>
</dbReference>
<keyword evidence="3" id="KW-0804">Transcription</keyword>
<dbReference type="AlphaFoldDB" id="A0AAX1J9I0"/>
<evidence type="ECO:0000256" key="3">
    <source>
        <dbReference type="ARBA" id="ARBA00023163"/>
    </source>
</evidence>
<evidence type="ECO:0000313" key="7">
    <source>
        <dbReference type="EMBL" id="QPI38163.1"/>
    </source>
</evidence>
<dbReference type="EMBL" id="CP065047">
    <property type="protein sequence ID" value="QPI38163.1"/>
    <property type="molecule type" value="Genomic_DNA"/>
</dbReference>
<dbReference type="InterPro" id="IPR002577">
    <property type="entry name" value="HTH_HxlR"/>
</dbReference>
<feature type="domain" description="HTH hxlR-type" evidence="5">
    <location>
        <begin position="8"/>
        <end position="105"/>
    </location>
</feature>
<evidence type="ECO:0000256" key="4">
    <source>
        <dbReference type="SAM" id="MobiDB-lite"/>
    </source>
</evidence>
<reference evidence="7" key="3">
    <citation type="submission" date="2020-11" db="EMBL/GenBank/DDBJ databases">
        <title>Intraspecies plasmid and genomic variation of Mycobacterium kubicae revealed by the complete genome sequences of two clinical isolates.</title>
        <authorList>
            <person name="Hendrix J.R."/>
            <person name="Epperson L.E."/>
            <person name="Honda J.R."/>
            <person name="Strong M."/>
        </authorList>
    </citation>
    <scope>NUCLEOTIDE SEQUENCE</scope>
    <source>
        <strain evidence="7">JCM 13573</strain>
    </source>
</reference>
<dbReference type="InterPro" id="IPR036388">
    <property type="entry name" value="WH-like_DNA-bd_sf"/>
</dbReference>
<keyword evidence="8" id="KW-1185">Reference proteome</keyword>
<reference evidence="6 8" key="1">
    <citation type="journal article" date="2019" name="Emerg. Microbes Infect.">
        <title>Comprehensive subspecies identification of 175 nontuberculous mycobacteria species based on 7547 genomic profiles.</title>
        <authorList>
            <person name="Matsumoto Y."/>
            <person name="Kinjo T."/>
            <person name="Motooka D."/>
            <person name="Nabeya D."/>
            <person name="Jung N."/>
            <person name="Uechi K."/>
            <person name="Horii T."/>
            <person name="Iida T."/>
            <person name="Fujita J."/>
            <person name="Nakamura S."/>
        </authorList>
    </citation>
    <scope>NUCLEOTIDE SEQUENCE [LARGE SCALE GENOMIC DNA]</scope>
    <source>
        <strain evidence="6 8">JCM 13573</strain>
    </source>
</reference>
<dbReference type="SUPFAM" id="SSF55718">
    <property type="entry name" value="SCP-like"/>
    <property type="match status" value="1"/>
</dbReference>
<keyword evidence="2" id="KW-0238">DNA-binding</keyword>
<dbReference type="EMBL" id="BLKU01000005">
    <property type="protein sequence ID" value="GFG65482.1"/>
    <property type="molecule type" value="Genomic_DNA"/>
</dbReference>